<name>A0AAD9LK66_BABDI</name>
<reference evidence="3" key="1">
    <citation type="journal article" date="2014" name="Nucleic Acids Res.">
        <title>The evolutionary dynamics of variant antigen genes in Babesia reveal a history of genomic innovation underlying host-parasite interaction.</title>
        <authorList>
            <person name="Jackson A.P."/>
            <person name="Otto T.D."/>
            <person name="Darby A."/>
            <person name="Ramaprasad A."/>
            <person name="Xia D."/>
            <person name="Echaide I.E."/>
            <person name="Farber M."/>
            <person name="Gahlot S."/>
            <person name="Gamble J."/>
            <person name="Gupta D."/>
            <person name="Gupta Y."/>
            <person name="Jackson L."/>
            <person name="Malandrin L."/>
            <person name="Malas T.B."/>
            <person name="Moussa E."/>
            <person name="Nair M."/>
            <person name="Reid A.J."/>
            <person name="Sanders M."/>
            <person name="Sharma J."/>
            <person name="Tracey A."/>
            <person name="Quail M.A."/>
            <person name="Weir W."/>
            <person name="Wastling J.M."/>
            <person name="Hall N."/>
            <person name="Willadsen P."/>
            <person name="Lingelbach K."/>
            <person name="Shiels B."/>
            <person name="Tait A."/>
            <person name="Berriman M."/>
            <person name="Allred D.R."/>
            <person name="Pain A."/>
        </authorList>
    </citation>
    <scope>NUCLEOTIDE SEQUENCE</scope>
    <source>
        <strain evidence="3">1802A</strain>
    </source>
</reference>
<gene>
    <name evidence="3" type="ORF">X943_002639</name>
</gene>
<keyword evidence="2" id="KW-0732">Signal</keyword>
<dbReference type="Proteomes" id="UP001195914">
    <property type="component" value="Unassembled WGS sequence"/>
</dbReference>
<reference evidence="3" key="2">
    <citation type="submission" date="2021-05" db="EMBL/GenBank/DDBJ databases">
        <authorList>
            <person name="Pain A."/>
        </authorList>
    </citation>
    <scope>NUCLEOTIDE SEQUENCE</scope>
    <source>
        <strain evidence="3">1802A</strain>
    </source>
</reference>
<evidence type="ECO:0000313" key="3">
    <source>
        <dbReference type="EMBL" id="KAK1938602.1"/>
    </source>
</evidence>
<feature type="chain" id="PRO_5042034868" evidence="2">
    <location>
        <begin position="28"/>
        <end position="123"/>
    </location>
</feature>
<accession>A0AAD9LK66</accession>
<feature type="signal peptide" evidence="2">
    <location>
        <begin position="1"/>
        <end position="27"/>
    </location>
</feature>
<feature type="region of interest" description="Disordered" evidence="1">
    <location>
        <begin position="36"/>
        <end position="61"/>
    </location>
</feature>
<evidence type="ECO:0000256" key="2">
    <source>
        <dbReference type="SAM" id="SignalP"/>
    </source>
</evidence>
<organism evidence="3 4">
    <name type="scientific">Babesia divergens</name>
    <dbReference type="NCBI Taxonomy" id="32595"/>
    <lineage>
        <taxon>Eukaryota</taxon>
        <taxon>Sar</taxon>
        <taxon>Alveolata</taxon>
        <taxon>Apicomplexa</taxon>
        <taxon>Aconoidasida</taxon>
        <taxon>Piroplasmida</taxon>
        <taxon>Babesiidae</taxon>
        <taxon>Babesia</taxon>
    </lineage>
</organism>
<protein>
    <submittedName>
        <fullName evidence="3">Uncharacterized protein</fullName>
    </submittedName>
</protein>
<dbReference type="AlphaFoldDB" id="A0AAD9LK66"/>
<keyword evidence="4" id="KW-1185">Reference proteome</keyword>
<dbReference type="EMBL" id="JAHBMH010000024">
    <property type="protein sequence ID" value="KAK1938602.1"/>
    <property type="molecule type" value="Genomic_DNA"/>
</dbReference>
<evidence type="ECO:0000313" key="4">
    <source>
        <dbReference type="Proteomes" id="UP001195914"/>
    </source>
</evidence>
<evidence type="ECO:0000256" key="1">
    <source>
        <dbReference type="SAM" id="MobiDB-lite"/>
    </source>
</evidence>
<comment type="caution">
    <text evidence="3">The sequence shown here is derived from an EMBL/GenBank/DDBJ whole genome shotgun (WGS) entry which is preliminary data.</text>
</comment>
<proteinExistence type="predicted"/>
<sequence>MKFLGILRGSALFILLSAFHGPGGILCSNLKVNPSTESPTVEVSEISENHEKSGPASGSLPVAKSNLVFENSKWHGSKLASAVLFLKQFCKEVNTEKFSGKISSKSYEDLSRPDTPIRSRQCV</sequence>